<dbReference type="PROSITE" id="PS00624">
    <property type="entry name" value="GMC_OXRED_2"/>
    <property type="match status" value="1"/>
</dbReference>
<evidence type="ECO:0000256" key="1">
    <source>
        <dbReference type="ARBA" id="ARBA00001974"/>
    </source>
</evidence>
<dbReference type="Proteomes" id="UP000283003">
    <property type="component" value="Unassembled WGS sequence"/>
</dbReference>
<evidence type="ECO:0000256" key="4">
    <source>
        <dbReference type="ARBA" id="ARBA00022827"/>
    </source>
</evidence>
<dbReference type="InterPro" id="IPR036188">
    <property type="entry name" value="FAD/NAD-bd_sf"/>
</dbReference>
<dbReference type="SUPFAM" id="SSF54373">
    <property type="entry name" value="FAD-linked reductases, C-terminal domain"/>
    <property type="match status" value="1"/>
</dbReference>
<evidence type="ECO:0000256" key="6">
    <source>
        <dbReference type="RuleBase" id="RU003968"/>
    </source>
</evidence>
<dbReference type="EMBL" id="RXOL01000009">
    <property type="protein sequence ID" value="RVQ65167.1"/>
    <property type="molecule type" value="Genomic_DNA"/>
</dbReference>
<dbReference type="Pfam" id="PF05199">
    <property type="entry name" value="GMC_oxred_C"/>
    <property type="match status" value="1"/>
</dbReference>
<feature type="domain" description="Glucose-methanol-choline oxidoreductase N-terminal" evidence="8">
    <location>
        <begin position="251"/>
        <end position="265"/>
    </location>
</feature>
<dbReference type="InterPro" id="IPR000172">
    <property type="entry name" value="GMC_OxRdtase_N"/>
</dbReference>
<dbReference type="GO" id="GO:0016614">
    <property type="term" value="F:oxidoreductase activity, acting on CH-OH group of donors"/>
    <property type="evidence" value="ECO:0007669"/>
    <property type="project" value="InterPro"/>
</dbReference>
<reference evidence="9 10" key="1">
    <citation type="submission" date="2018-12" db="EMBL/GenBank/DDBJ databases">
        <title>Croceicoccus ponticola sp. nov., a lipolytic bacterium isolated from seawater.</title>
        <authorList>
            <person name="Yoon J.-H."/>
        </authorList>
    </citation>
    <scope>NUCLEOTIDE SEQUENCE [LARGE SCALE GENOMIC DNA]</scope>
    <source>
        <strain evidence="9 10">GM-16</strain>
    </source>
</reference>
<evidence type="ECO:0000256" key="3">
    <source>
        <dbReference type="ARBA" id="ARBA00022630"/>
    </source>
</evidence>
<evidence type="ECO:0000256" key="5">
    <source>
        <dbReference type="PIRSR" id="PIRSR000137-2"/>
    </source>
</evidence>
<keyword evidence="4 5" id="KW-0274">FAD</keyword>
<evidence type="ECO:0000259" key="8">
    <source>
        <dbReference type="PROSITE" id="PS00624"/>
    </source>
</evidence>
<feature type="binding site" evidence="5">
    <location>
        <begin position="89"/>
        <end position="92"/>
    </location>
    <ligand>
        <name>FAD</name>
        <dbReference type="ChEBI" id="CHEBI:57692"/>
    </ligand>
</feature>
<gene>
    <name evidence="9" type="ORF">EKN06_14290</name>
</gene>
<dbReference type="Pfam" id="PF00732">
    <property type="entry name" value="GMC_oxred_N"/>
    <property type="match status" value="1"/>
</dbReference>
<feature type="binding site" evidence="5">
    <location>
        <position position="216"/>
    </location>
    <ligand>
        <name>FAD</name>
        <dbReference type="ChEBI" id="CHEBI:57692"/>
    </ligand>
</feature>
<dbReference type="InterPro" id="IPR012132">
    <property type="entry name" value="GMC_OxRdtase"/>
</dbReference>
<keyword evidence="3 6" id="KW-0285">Flavoprotein</keyword>
<dbReference type="Gene3D" id="3.50.50.60">
    <property type="entry name" value="FAD/NAD(P)-binding domain"/>
    <property type="match status" value="1"/>
</dbReference>
<evidence type="ECO:0000313" key="9">
    <source>
        <dbReference type="EMBL" id="RVQ65167.1"/>
    </source>
</evidence>
<comment type="cofactor">
    <cofactor evidence="1 5">
        <name>FAD</name>
        <dbReference type="ChEBI" id="CHEBI:57692"/>
    </cofactor>
</comment>
<dbReference type="InterPro" id="IPR007867">
    <property type="entry name" value="GMC_OxRtase_C"/>
</dbReference>
<evidence type="ECO:0000256" key="2">
    <source>
        <dbReference type="ARBA" id="ARBA00010790"/>
    </source>
</evidence>
<comment type="caution">
    <text evidence="9">The sequence shown here is derived from an EMBL/GenBank/DDBJ whole genome shotgun (WGS) entry which is preliminary data.</text>
</comment>
<proteinExistence type="inferred from homology"/>
<dbReference type="SUPFAM" id="SSF51905">
    <property type="entry name" value="FAD/NAD(P)-binding domain"/>
    <property type="match status" value="1"/>
</dbReference>
<comment type="similarity">
    <text evidence="2 6">Belongs to the GMC oxidoreductase family.</text>
</comment>
<organism evidence="9 10">
    <name type="scientific">Croceicoccus ponticola</name>
    <dbReference type="NCBI Taxonomy" id="2217664"/>
    <lineage>
        <taxon>Bacteria</taxon>
        <taxon>Pseudomonadati</taxon>
        <taxon>Pseudomonadota</taxon>
        <taxon>Alphaproteobacteria</taxon>
        <taxon>Sphingomonadales</taxon>
        <taxon>Erythrobacteraceae</taxon>
        <taxon>Croceicoccus</taxon>
    </lineage>
</organism>
<dbReference type="PROSITE" id="PS00623">
    <property type="entry name" value="GMC_OXRED_1"/>
    <property type="match status" value="1"/>
</dbReference>
<sequence>MFDFIIVGAGSAGCVLANRLSADGRNEVLLIEAGPEDRSMFIHIPMGMGKIASDPKYMWYYPSEAEVATDDKPGVWLRGKTLGGSSSVNGMVYARGNPNDYDDWEANGAAGWGWDTMRKAFVAIEDHELGATDWRGSGGPLPITIHRGRTALGEAILDGAAHIGTPRRVDINGPDQHGVGYSPQTISRGRRMSAATAFLKPARGRKNLTVVTDALVERVLIENGRAVGASYRKDGGRHEAQADREVIVSAGAVGSPKLLQLSGIGSAQLLTSLGISVTVDRPAVGENLSEHKGVWLESYITNLDSLNVRLSGWRLWKEAIRYQLLRSGPLANGVMINGFIKTNPDLEIPDAQISIFDLTMVKNIGEMKLEKRPGFMAGAWQLRPESRGSVRIRSGNPAANPEIRANFLTEAKDREVMIQAFRYLRKLMATPQLAPFIAEERLPGPQVQSDEEILKASYAGENAYHATGTCRMGSDDGAVTDPELRVRGVAGLRVVDCSVMPTQVSSGVNGPVMALAWHAGDLILKVAGKR</sequence>
<keyword evidence="10" id="KW-1185">Reference proteome</keyword>
<dbReference type="GO" id="GO:0050660">
    <property type="term" value="F:flavin adenine dinucleotide binding"/>
    <property type="evidence" value="ECO:0007669"/>
    <property type="project" value="InterPro"/>
</dbReference>
<dbReference type="AlphaFoldDB" id="A0A437GWE2"/>
<dbReference type="PANTHER" id="PTHR11552:SF147">
    <property type="entry name" value="CHOLINE DEHYDROGENASE, MITOCHONDRIAL"/>
    <property type="match status" value="1"/>
</dbReference>
<feature type="domain" description="Glucose-methanol-choline oxidoreductase N-terminal" evidence="7">
    <location>
        <begin position="79"/>
        <end position="102"/>
    </location>
</feature>
<evidence type="ECO:0000259" key="7">
    <source>
        <dbReference type="PROSITE" id="PS00623"/>
    </source>
</evidence>
<accession>A0A437GWE2</accession>
<protein>
    <submittedName>
        <fullName evidence="9">GMC oxidoreductase</fullName>
    </submittedName>
</protein>
<name>A0A437GWE2_9SPHN</name>
<dbReference type="PANTHER" id="PTHR11552">
    <property type="entry name" value="GLUCOSE-METHANOL-CHOLINE GMC OXIDOREDUCTASE"/>
    <property type="match status" value="1"/>
</dbReference>
<evidence type="ECO:0000313" key="10">
    <source>
        <dbReference type="Proteomes" id="UP000283003"/>
    </source>
</evidence>
<dbReference type="Gene3D" id="3.30.560.10">
    <property type="entry name" value="Glucose Oxidase, domain 3"/>
    <property type="match status" value="1"/>
</dbReference>
<dbReference type="RefSeq" id="WP_127613585.1">
    <property type="nucleotide sequence ID" value="NZ_RXOL01000009.1"/>
</dbReference>
<dbReference type="PIRSF" id="PIRSF000137">
    <property type="entry name" value="Alcohol_oxidase"/>
    <property type="match status" value="1"/>
</dbReference>
<dbReference type="OrthoDB" id="9785276at2"/>